<accession>A0A8S5VET3</accession>
<proteinExistence type="predicted"/>
<feature type="domain" description="Homeodomain phBC6A51-type" evidence="1">
    <location>
        <begin position="15"/>
        <end position="110"/>
    </location>
</feature>
<protein>
    <submittedName>
        <fullName evidence="2">Helix-turn-helix of insertion element transposase</fullName>
    </submittedName>
</protein>
<dbReference type="Gene3D" id="1.10.10.60">
    <property type="entry name" value="Homeodomain-like"/>
    <property type="match status" value="1"/>
</dbReference>
<dbReference type="InterPro" id="IPR009057">
    <property type="entry name" value="Homeodomain-like_sf"/>
</dbReference>
<organism evidence="2">
    <name type="scientific">Siphoviridae sp. cthWs11</name>
    <dbReference type="NCBI Taxonomy" id="2825616"/>
    <lineage>
        <taxon>Viruses</taxon>
        <taxon>Duplodnaviria</taxon>
        <taxon>Heunggongvirae</taxon>
        <taxon>Uroviricota</taxon>
        <taxon>Caudoviricetes</taxon>
    </lineage>
</organism>
<evidence type="ECO:0000259" key="1">
    <source>
        <dbReference type="Pfam" id="PF13022"/>
    </source>
</evidence>
<dbReference type="InterPro" id="IPR024978">
    <property type="entry name" value="Homeodomain_phBC6A51-type"/>
</dbReference>
<dbReference type="Pfam" id="PF13022">
    <property type="entry name" value="HTH_Tnp_1_2"/>
    <property type="match status" value="1"/>
</dbReference>
<sequence length="154" mass="17321">MKQNETKTERNIIDARMAIAAELLANPDFSGTKEEIAREAGVSRATLYRWLRNPDFVALVNQLVAQYADAELAMVWKSLCKQIKAGNLQAIRLYFELRERGKQTAANQLQDQTSKLYETLGADDETNYETFAEAETGAEMGTSDQVQKSESNHL</sequence>
<name>A0A8S5VET3_9CAUD</name>
<evidence type="ECO:0000313" key="2">
    <source>
        <dbReference type="EMBL" id="DAG05151.1"/>
    </source>
</evidence>
<reference evidence="2" key="1">
    <citation type="journal article" date="2021" name="Proc. Natl. Acad. Sci. U.S.A.">
        <title>A Catalog of Tens of Thousands of Viruses from Human Metagenomes Reveals Hidden Associations with Chronic Diseases.</title>
        <authorList>
            <person name="Tisza M.J."/>
            <person name="Buck C.B."/>
        </authorList>
    </citation>
    <scope>NUCLEOTIDE SEQUENCE</scope>
    <source>
        <strain evidence="2">CthWs11</strain>
    </source>
</reference>
<dbReference type="EMBL" id="BK016251">
    <property type="protein sequence ID" value="DAG05151.1"/>
    <property type="molecule type" value="Genomic_DNA"/>
</dbReference>
<dbReference type="SUPFAM" id="SSF46689">
    <property type="entry name" value="Homeodomain-like"/>
    <property type="match status" value="1"/>
</dbReference>